<evidence type="ECO:0000256" key="8">
    <source>
        <dbReference type="ARBA" id="ARBA00047690"/>
    </source>
</evidence>
<dbReference type="STRING" id="313595.P700755_002183"/>
<dbReference type="KEGG" id="ptq:P700755_002183"/>
<name>K4IGS9_PSYTT</name>
<feature type="transmembrane region" description="Helical" evidence="9">
    <location>
        <begin position="91"/>
        <end position="113"/>
    </location>
</feature>
<dbReference type="OrthoDB" id="9814417at2"/>
<dbReference type="HAMAP" id="MF_00154">
    <property type="entry name" value="CyoE_CtaB"/>
    <property type="match status" value="1"/>
</dbReference>
<dbReference type="InterPro" id="IPR030470">
    <property type="entry name" value="UbiA_prenylTrfase_CS"/>
</dbReference>
<evidence type="ECO:0000256" key="4">
    <source>
        <dbReference type="ARBA" id="ARBA00022692"/>
    </source>
</evidence>
<feature type="transmembrane region" description="Helical" evidence="9">
    <location>
        <begin position="119"/>
        <end position="136"/>
    </location>
</feature>
<keyword evidence="3 9" id="KW-0808">Transferase</keyword>
<feature type="transmembrane region" description="Helical" evidence="9">
    <location>
        <begin position="214"/>
        <end position="235"/>
    </location>
</feature>
<feature type="transmembrane region" description="Helical" evidence="9">
    <location>
        <begin position="241"/>
        <end position="263"/>
    </location>
</feature>
<dbReference type="InterPro" id="IPR006369">
    <property type="entry name" value="Protohaem_IX_farnesylTrfase"/>
</dbReference>
<comment type="pathway">
    <text evidence="9">Porphyrin-containing compound metabolism; heme O biosynthesis; heme O from protoheme: step 1/1.</text>
</comment>
<evidence type="ECO:0000256" key="9">
    <source>
        <dbReference type="HAMAP-Rule" id="MF_00154"/>
    </source>
</evidence>
<organism evidence="10 11">
    <name type="scientific">Psychroflexus torquis (strain ATCC 700755 / CIP 106069 / ACAM 623)</name>
    <dbReference type="NCBI Taxonomy" id="313595"/>
    <lineage>
        <taxon>Bacteria</taxon>
        <taxon>Pseudomonadati</taxon>
        <taxon>Bacteroidota</taxon>
        <taxon>Flavobacteriia</taxon>
        <taxon>Flavobacteriales</taxon>
        <taxon>Flavobacteriaceae</taxon>
        <taxon>Psychroflexus</taxon>
    </lineage>
</organism>
<dbReference type="EC" id="2.5.1.141" evidence="9"/>
<dbReference type="eggNOG" id="COG0109">
    <property type="taxonomic scope" value="Bacteria"/>
</dbReference>
<dbReference type="RefSeq" id="WP_015024551.1">
    <property type="nucleotide sequence ID" value="NC_018721.1"/>
</dbReference>
<reference evidence="10" key="1">
    <citation type="submission" date="2006-03" db="EMBL/GenBank/DDBJ databases">
        <authorList>
            <person name="Bowman J."/>
            <person name="Ferriera S."/>
            <person name="Johnson J."/>
            <person name="Kravitz S."/>
            <person name="Halpern A."/>
            <person name="Remington K."/>
            <person name="Beeson K."/>
            <person name="Tran B."/>
            <person name="Rogers Y.-H."/>
            <person name="Friedman R."/>
            <person name="Venter J.C."/>
        </authorList>
    </citation>
    <scope>NUCLEOTIDE SEQUENCE [LARGE SCALE GENOMIC DNA]</scope>
    <source>
        <strain evidence="10">ATCC 700755</strain>
    </source>
</reference>
<accession>K4IGS9</accession>
<dbReference type="PANTHER" id="PTHR43448">
    <property type="entry name" value="PROTOHEME IX FARNESYLTRANSFERASE, MITOCHONDRIAL"/>
    <property type="match status" value="1"/>
</dbReference>
<dbReference type="AlphaFoldDB" id="K4IGS9"/>
<dbReference type="HOGENOM" id="CLU_029631_3_2_10"/>
<evidence type="ECO:0000256" key="7">
    <source>
        <dbReference type="ARBA" id="ARBA00023136"/>
    </source>
</evidence>
<keyword evidence="4 9" id="KW-0812">Transmembrane</keyword>
<feature type="transmembrane region" description="Helical" evidence="9">
    <location>
        <begin position="174"/>
        <end position="193"/>
    </location>
</feature>
<evidence type="ECO:0000256" key="6">
    <source>
        <dbReference type="ARBA" id="ARBA00023133"/>
    </source>
</evidence>
<gene>
    <name evidence="9" type="primary">ctaB</name>
    <name evidence="10" type="ordered locus">P700755_002183</name>
</gene>
<dbReference type="CDD" id="cd13957">
    <property type="entry name" value="PT_UbiA_Cox10"/>
    <property type="match status" value="1"/>
</dbReference>
<dbReference type="Gene3D" id="1.10.357.140">
    <property type="entry name" value="UbiA prenyltransferase"/>
    <property type="match status" value="1"/>
</dbReference>
<feature type="transmembrane region" description="Helical" evidence="9">
    <location>
        <begin position="23"/>
        <end position="40"/>
    </location>
</feature>
<feature type="transmembrane region" description="Helical" evidence="9">
    <location>
        <begin position="275"/>
        <end position="292"/>
    </location>
</feature>
<keyword evidence="11" id="KW-1185">Reference proteome</keyword>
<feature type="transmembrane region" description="Helical" evidence="9">
    <location>
        <begin position="143"/>
        <end position="162"/>
    </location>
</feature>
<sequence length="300" mass="33521">MSDSIAYTQVSSWIHDFKELTKVRLALSVVFSSIAGYLLGIDTFNIGHFVLLALGGYAMVGASNAFNQIIEKNLDAKMKRTKNRPLPSGSMTTNTAFFIATLLTVIGLSFLFIINPITAMFGAISIFLYVSVYTPLKTITPLSVFVGAFPGAIPFMLGWVAATGSFGIEAGALFMIQFFWQFPHFWALGWWLYDDYKEGGFFMLPTGKRDNGTAIQIILYTIWTLIVSIIPALGVTGDLKLSIVAAVLVFISGLIMLFYAIKLFQKRETKYARQLMLASVFYITLIQIIYVSDKYIRIWF</sequence>
<dbReference type="UniPathway" id="UPA00834">
    <property type="reaction ID" value="UER00712"/>
</dbReference>
<dbReference type="GO" id="GO:0005886">
    <property type="term" value="C:plasma membrane"/>
    <property type="evidence" value="ECO:0007669"/>
    <property type="project" value="UniProtKB-SubCell"/>
</dbReference>
<keyword evidence="7 9" id="KW-0472">Membrane</keyword>
<evidence type="ECO:0000256" key="5">
    <source>
        <dbReference type="ARBA" id="ARBA00022989"/>
    </source>
</evidence>
<dbReference type="GO" id="GO:0006784">
    <property type="term" value="P:heme A biosynthetic process"/>
    <property type="evidence" value="ECO:0007669"/>
    <property type="project" value="TreeGrafter"/>
</dbReference>
<keyword evidence="2 9" id="KW-1003">Cell membrane</keyword>
<proteinExistence type="inferred from homology"/>
<dbReference type="PANTHER" id="PTHR43448:SF2">
    <property type="entry name" value="PROTOHEME IX FARNESYLTRANSFERASE, MITOCHONDRIAL"/>
    <property type="match status" value="1"/>
</dbReference>
<comment type="function">
    <text evidence="9">Converts heme B (protoheme IX) to heme O by substitution of the vinyl group on carbon 2 of heme B porphyrin ring with a hydroxyethyl farnesyl side group.</text>
</comment>
<evidence type="ECO:0000313" key="10">
    <source>
        <dbReference type="EMBL" id="AFU68973.1"/>
    </source>
</evidence>
<keyword evidence="6 9" id="KW-0350">Heme biosynthesis</keyword>
<comment type="subcellular location">
    <subcellularLocation>
        <location evidence="9">Cell inner membrane</location>
        <topology evidence="9">Multi-pass membrane protein</topology>
    </subcellularLocation>
    <subcellularLocation>
        <location evidence="1">Membrane</location>
        <topology evidence="1">Multi-pass membrane protein</topology>
    </subcellularLocation>
</comment>
<keyword evidence="5 9" id="KW-1133">Transmembrane helix</keyword>
<keyword evidence="9" id="KW-0997">Cell inner membrane</keyword>
<reference evidence="10" key="2">
    <citation type="submission" date="2012-09" db="EMBL/GenBank/DDBJ databases">
        <title>The complete sequence of Psychroflexus torquis an extreme psychrophile from sea-ice that is stimulated by light.</title>
        <authorList>
            <person name="Feng S."/>
            <person name="Powell S.M."/>
            <person name="Bowman J.P."/>
        </authorList>
    </citation>
    <scope>NUCLEOTIDE SEQUENCE [LARGE SCALE GENOMIC DNA]</scope>
    <source>
        <strain evidence="10">ATCC 700755</strain>
    </source>
</reference>
<dbReference type="NCBIfam" id="TIGR01473">
    <property type="entry name" value="cyoE_ctaB"/>
    <property type="match status" value="1"/>
</dbReference>
<dbReference type="InterPro" id="IPR000537">
    <property type="entry name" value="UbiA_prenyltransferase"/>
</dbReference>
<dbReference type="Proteomes" id="UP000008514">
    <property type="component" value="Chromosome"/>
</dbReference>
<evidence type="ECO:0000256" key="3">
    <source>
        <dbReference type="ARBA" id="ARBA00022679"/>
    </source>
</evidence>
<dbReference type="EMBL" id="CP003879">
    <property type="protein sequence ID" value="AFU68973.1"/>
    <property type="molecule type" value="Genomic_DNA"/>
</dbReference>
<dbReference type="GO" id="GO:0008495">
    <property type="term" value="F:protoheme IX farnesyltransferase activity"/>
    <property type="evidence" value="ECO:0007669"/>
    <property type="project" value="UniProtKB-UniRule"/>
</dbReference>
<comment type="miscellaneous">
    <text evidence="9">Carbon 2 of the heme B porphyrin ring is defined according to the Fischer nomenclature.</text>
</comment>
<protein>
    <recommendedName>
        <fullName evidence="9">Protoheme IX farnesyltransferase</fullName>
        <ecNumber evidence="9">2.5.1.141</ecNumber>
    </recommendedName>
    <alternativeName>
        <fullName evidence="9">Heme B farnesyltransferase</fullName>
    </alternativeName>
    <alternativeName>
        <fullName evidence="9">Heme O synthase</fullName>
    </alternativeName>
</protein>
<evidence type="ECO:0000313" key="11">
    <source>
        <dbReference type="Proteomes" id="UP000008514"/>
    </source>
</evidence>
<evidence type="ECO:0000256" key="1">
    <source>
        <dbReference type="ARBA" id="ARBA00004141"/>
    </source>
</evidence>
<dbReference type="Pfam" id="PF01040">
    <property type="entry name" value="UbiA"/>
    <property type="match status" value="1"/>
</dbReference>
<comment type="catalytic activity">
    <reaction evidence="8 9">
        <text>heme b + (2E,6E)-farnesyl diphosphate + H2O = Fe(II)-heme o + diphosphate</text>
        <dbReference type="Rhea" id="RHEA:28070"/>
        <dbReference type="ChEBI" id="CHEBI:15377"/>
        <dbReference type="ChEBI" id="CHEBI:33019"/>
        <dbReference type="ChEBI" id="CHEBI:60344"/>
        <dbReference type="ChEBI" id="CHEBI:60530"/>
        <dbReference type="ChEBI" id="CHEBI:175763"/>
        <dbReference type="EC" id="2.5.1.141"/>
    </reaction>
</comment>
<feature type="transmembrane region" description="Helical" evidence="9">
    <location>
        <begin position="46"/>
        <end position="70"/>
    </location>
</feature>
<dbReference type="PROSITE" id="PS00943">
    <property type="entry name" value="UBIA"/>
    <property type="match status" value="1"/>
</dbReference>
<comment type="similarity">
    <text evidence="9">Belongs to the UbiA prenyltransferase family. Protoheme IX farnesyltransferase subfamily.</text>
</comment>
<dbReference type="InterPro" id="IPR044878">
    <property type="entry name" value="UbiA_sf"/>
</dbReference>
<evidence type="ECO:0000256" key="2">
    <source>
        <dbReference type="ARBA" id="ARBA00022475"/>
    </source>
</evidence>
<dbReference type="GO" id="GO:0048034">
    <property type="term" value="P:heme O biosynthetic process"/>
    <property type="evidence" value="ECO:0007669"/>
    <property type="project" value="UniProtKB-UniRule"/>
</dbReference>